<name>A0A7R9BN36_9CRUS</name>
<dbReference type="EC" id="3.1.3.1" evidence="1"/>
<dbReference type="Gene3D" id="3.40.720.10">
    <property type="entry name" value="Alkaline Phosphatase, subunit A"/>
    <property type="match status" value="1"/>
</dbReference>
<evidence type="ECO:0000256" key="2">
    <source>
        <dbReference type="ARBA" id="ARBA00022553"/>
    </source>
</evidence>
<dbReference type="SUPFAM" id="SSF53649">
    <property type="entry name" value="Alkaline phosphatase-like"/>
    <property type="match status" value="1"/>
</dbReference>
<dbReference type="Pfam" id="PF00245">
    <property type="entry name" value="Alk_phosphatase"/>
    <property type="match status" value="1"/>
</dbReference>
<evidence type="ECO:0000256" key="1">
    <source>
        <dbReference type="ARBA" id="ARBA00012647"/>
    </source>
</evidence>
<dbReference type="EMBL" id="CAJPEX010000946">
    <property type="protein sequence ID" value="CAG0917724.1"/>
    <property type="molecule type" value="Genomic_DNA"/>
</dbReference>
<dbReference type="GO" id="GO:0046872">
    <property type="term" value="F:metal ion binding"/>
    <property type="evidence" value="ECO:0007669"/>
    <property type="project" value="UniProtKB-KW"/>
</dbReference>
<dbReference type="AlphaFoldDB" id="A0A7R9BN36"/>
<dbReference type="OrthoDB" id="5818554at2759"/>
<feature type="compositionally biased region" description="Polar residues" evidence="4">
    <location>
        <begin position="186"/>
        <end position="202"/>
    </location>
</feature>
<dbReference type="GO" id="GO:0004035">
    <property type="term" value="F:alkaline phosphatase activity"/>
    <property type="evidence" value="ECO:0007669"/>
    <property type="project" value="UniProtKB-EC"/>
</dbReference>
<evidence type="ECO:0000313" key="5">
    <source>
        <dbReference type="EMBL" id="CAD7277572.1"/>
    </source>
</evidence>
<keyword evidence="2" id="KW-0597">Phosphoprotein</keyword>
<feature type="binding site" evidence="3">
    <location>
        <position position="83"/>
    </location>
    <ligand>
        <name>Zn(2+)</name>
        <dbReference type="ChEBI" id="CHEBI:29105"/>
        <label>2</label>
    </ligand>
</feature>
<protein>
    <recommendedName>
        <fullName evidence="1">alkaline phosphatase</fullName>
        <ecNumber evidence="1">3.1.3.1</ecNumber>
    </recommendedName>
</protein>
<sequence length="212" mass="23300">MGVFAGIQGGAQTIRKTVRRRIAEVQDEYELPYTTLMFMNGASYHYQNNGTHIQWKNLTNVDTQDINFMQHSGIYMPSGKETHGGEDIPAYAIGPWGHLLNGVHHLPYLGHLTQFSACIGEYLDDCEERSKATDGLAYLGEVLEAKYNSSTVMGLGSFQLLDKLGYGVSKTLSGYIQKSSTMDPILIQNPSKSSPQPVSSLAKSDDEISSTV</sequence>
<comment type="cofactor">
    <cofactor evidence="3">
        <name>Zn(2+)</name>
        <dbReference type="ChEBI" id="CHEBI:29105"/>
    </cofactor>
    <text evidence="3">Binds 2 Zn(2+) ions.</text>
</comment>
<keyword evidence="3" id="KW-0862">Zinc</keyword>
<proteinExistence type="predicted"/>
<organism evidence="5">
    <name type="scientific">Notodromas monacha</name>
    <dbReference type="NCBI Taxonomy" id="399045"/>
    <lineage>
        <taxon>Eukaryota</taxon>
        <taxon>Metazoa</taxon>
        <taxon>Ecdysozoa</taxon>
        <taxon>Arthropoda</taxon>
        <taxon>Crustacea</taxon>
        <taxon>Oligostraca</taxon>
        <taxon>Ostracoda</taxon>
        <taxon>Podocopa</taxon>
        <taxon>Podocopida</taxon>
        <taxon>Cypridocopina</taxon>
        <taxon>Cypridoidea</taxon>
        <taxon>Cyprididae</taxon>
        <taxon>Notodromas</taxon>
    </lineage>
</organism>
<evidence type="ECO:0000256" key="3">
    <source>
        <dbReference type="PIRSR" id="PIRSR601952-2"/>
    </source>
</evidence>
<dbReference type="PANTHER" id="PTHR11596:SF5">
    <property type="entry name" value="ALKALINE PHOSPHATASE"/>
    <property type="match status" value="1"/>
</dbReference>
<dbReference type="InterPro" id="IPR017850">
    <property type="entry name" value="Alkaline_phosphatase_core_sf"/>
</dbReference>
<keyword evidence="6" id="KW-1185">Reference proteome</keyword>
<dbReference type="Proteomes" id="UP000678499">
    <property type="component" value="Unassembled WGS sequence"/>
</dbReference>
<dbReference type="PANTHER" id="PTHR11596">
    <property type="entry name" value="ALKALINE PHOSPHATASE"/>
    <property type="match status" value="1"/>
</dbReference>
<dbReference type="EMBL" id="OA882983">
    <property type="protein sequence ID" value="CAD7277572.1"/>
    <property type="molecule type" value="Genomic_DNA"/>
</dbReference>
<evidence type="ECO:0000256" key="4">
    <source>
        <dbReference type="SAM" id="MobiDB-lite"/>
    </source>
</evidence>
<gene>
    <name evidence="5" type="ORF">NMOB1V02_LOCUS5302</name>
</gene>
<evidence type="ECO:0000313" key="6">
    <source>
        <dbReference type="Proteomes" id="UP000678499"/>
    </source>
</evidence>
<feature type="region of interest" description="Disordered" evidence="4">
    <location>
        <begin position="186"/>
        <end position="212"/>
    </location>
</feature>
<keyword evidence="3" id="KW-0479">Metal-binding</keyword>
<reference evidence="5" key="1">
    <citation type="submission" date="2020-11" db="EMBL/GenBank/DDBJ databases">
        <authorList>
            <person name="Tran Van P."/>
        </authorList>
    </citation>
    <scope>NUCLEOTIDE SEQUENCE</scope>
</reference>
<accession>A0A7R9BN36</accession>
<dbReference type="InterPro" id="IPR001952">
    <property type="entry name" value="Alkaline_phosphatase"/>
</dbReference>